<organism evidence="1 2">
    <name type="scientific">Rangifer tarandus platyrhynchus</name>
    <name type="common">Svalbard reindeer</name>
    <dbReference type="NCBI Taxonomy" id="3082113"/>
    <lineage>
        <taxon>Eukaryota</taxon>
        <taxon>Metazoa</taxon>
        <taxon>Chordata</taxon>
        <taxon>Craniata</taxon>
        <taxon>Vertebrata</taxon>
        <taxon>Euteleostomi</taxon>
        <taxon>Mammalia</taxon>
        <taxon>Eutheria</taxon>
        <taxon>Laurasiatheria</taxon>
        <taxon>Artiodactyla</taxon>
        <taxon>Ruminantia</taxon>
        <taxon>Pecora</taxon>
        <taxon>Cervidae</taxon>
        <taxon>Odocoileinae</taxon>
        <taxon>Rangifer</taxon>
    </lineage>
</organism>
<sequence length="167" mass="17916">MASRTVNLLPNHEARLRGNGVGTTPGSRRVMGEHLEAGKESKASSMSVGLQGDSSLQVEISDAVSERSGTRGVVPVAAEGGFRSPSSLAHLHEEFIWLHDAYEGGVCRPPHPPSPSTVRLFEASKEKLQKPDEEDRSITRQEFAKMKQELEADPAPYSGAARVEGAG</sequence>
<dbReference type="EMBL" id="OX596110">
    <property type="protein sequence ID" value="CAN0339559.1"/>
    <property type="molecule type" value="Genomic_DNA"/>
</dbReference>
<evidence type="ECO:0000313" key="1">
    <source>
        <dbReference type="EMBL" id="CAN0339559.1"/>
    </source>
</evidence>
<accession>A0AC59ZBG2</accession>
<reference evidence="1" key="2">
    <citation type="submission" date="2025-03" db="EMBL/GenBank/DDBJ databases">
        <authorList>
            <consortium name="ELIXIR-Norway"/>
            <consortium name="Elixir Norway"/>
        </authorList>
    </citation>
    <scope>NUCLEOTIDE SEQUENCE</scope>
</reference>
<name>A0AC59ZBG2_RANTA</name>
<reference evidence="1" key="1">
    <citation type="submission" date="2023-05" db="EMBL/GenBank/DDBJ databases">
        <authorList>
            <consortium name="ELIXIR-Norway"/>
        </authorList>
    </citation>
    <scope>NUCLEOTIDE SEQUENCE</scope>
</reference>
<gene>
    <name evidence="1" type="ORF">MRATA1EN22A_LOCUS15993</name>
</gene>
<evidence type="ECO:0000313" key="2">
    <source>
        <dbReference type="Proteomes" id="UP001162501"/>
    </source>
</evidence>
<protein>
    <submittedName>
        <fullName evidence="1">Uncharacterized protein</fullName>
    </submittedName>
</protein>
<proteinExistence type="predicted"/>
<dbReference type="Proteomes" id="UP001162501">
    <property type="component" value="Chromosome 26"/>
</dbReference>